<evidence type="ECO:0000313" key="1">
    <source>
        <dbReference type="EMBL" id="NAS12633.1"/>
    </source>
</evidence>
<protein>
    <recommendedName>
        <fullName evidence="3">DUF1569 domain-containing protein</fullName>
    </recommendedName>
</protein>
<proteinExistence type="predicted"/>
<name>A0A6L9EDB4_9FLAO</name>
<reference evidence="1 2" key="1">
    <citation type="submission" date="2020-01" db="EMBL/GenBank/DDBJ databases">
        <title>Bacteria diversity of Porities sp.</title>
        <authorList>
            <person name="Wang G."/>
        </authorList>
    </citation>
    <scope>NUCLEOTIDE SEQUENCE [LARGE SCALE GENOMIC DNA]</scope>
    <source>
        <strain evidence="1 2">R33</strain>
    </source>
</reference>
<dbReference type="RefSeq" id="WP_161435665.1">
    <property type="nucleotide sequence ID" value="NZ_WXYO01000005.1"/>
</dbReference>
<evidence type="ECO:0000313" key="2">
    <source>
        <dbReference type="Proteomes" id="UP000475249"/>
    </source>
</evidence>
<organism evidence="1 2">
    <name type="scientific">Poritiphilus flavus</name>
    <dbReference type="NCBI Taxonomy" id="2697053"/>
    <lineage>
        <taxon>Bacteria</taxon>
        <taxon>Pseudomonadati</taxon>
        <taxon>Bacteroidota</taxon>
        <taxon>Flavobacteriia</taxon>
        <taxon>Flavobacteriales</taxon>
        <taxon>Flavobacteriaceae</taxon>
        <taxon>Poritiphilus</taxon>
    </lineage>
</organism>
<comment type="caution">
    <text evidence="1">The sequence shown here is derived from an EMBL/GenBank/DDBJ whole genome shotgun (WGS) entry which is preliminary data.</text>
</comment>
<accession>A0A6L9EDB4</accession>
<dbReference type="AlphaFoldDB" id="A0A6L9EDB4"/>
<keyword evidence="2" id="KW-1185">Reference proteome</keyword>
<evidence type="ECO:0008006" key="3">
    <source>
        <dbReference type="Google" id="ProtNLM"/>
    </source>
</evidence>
<dbReference type="Gene3D" id="1.20.120.450">
    <property type="entry name" value="dinb family like domain"/>
    <property type="match status" value="1"/>
</dbReference>
<dbReference type="EMBL" id="WXYO01000005">
    <property type="protein sequence ID" value="NAS12633.1"/>
    <property type="molecule type" value="Genomic_DNA"/>
</dbReference>
<dbReference type="Proteomes" id="UP000475249">
    <property type="component" value="Unassembled WGS sequence"/>
</dbReference>
<dbReference type="InterPro" id="IPR034660">
    <property type="entry name" value="DinB/YfiT-like"/>
</dbReference>
<gene>
    <name evidence="1" type="ORF">GTQ38_11510</name>
</gene>
<sequence length="181" mass="21038">MKLKALVIGLFLILGSLVVFSNWQKNMAQTQFLSPELNELESYIKFRDSLDPKVSKVPISWHLDHTLRTINEIYKAVKRSDPDNYKASFNPGRSLVLITNRIPRGRAESPKIVRPPDLIITDSLYIQLRQSRKNLSAYDSLPADSYFSHPYLGDLRKRTARKFLKIHTEHHLKIIRDILKQ</sequence>